<dbReference type="InterPro" id="IPR047127">
    <property type="entry name" value="MutT-like"/>
</dbReference>
<dbReference type="PANTHER" id="PTHR47707">
    <property type="entry name" value="8-OXO-DGTP DIPHOSPHATASE"/>
    <property type="match status" value="1"/>
</dbReference>
<evidence type="ECO:0000256" key="9">
    <source>
        <dbReference type="ARBA" id="ARBA00023204"/>
    </source>
</evidence>
<keyword evidence="7" id="KW-0378">Hydrolase</keyword>
<evidence type="ECO:0000256" key="1">
    <source>
        <dbReference type="ARBA" id="ARBA00001946"/>
    </source>
</evidence>
<dbReference type="GO" id="GO:0044715">
    <property type="term" value="F:8-oxo-dGDP phosphatase activity"/>
    <property type="evidence" value="ECO:0007669"/>
    <property type="project" value="TreeGrafter"/>
</dbReference>
<gene>
    <name evidence="20" type="ORF">AYY17_13515</name>
</gene>
<dbReference type="GO" id="GO:0006260">
    <property type="term" value="P:DNA replication"/>
    <property type="evidence" value="ECO:0007669"/>
    <property type="project" value="UniProtKB-KW"/>
</dbReference>
<dbReference type="NCBIfam" id="NF008044">
    <property type="entry name" value="PRK10776.1"/>
    <property type="match status" value="1"/>
</dbReference>
<dbReference type="AlphaFoldDB" id="A0A1B8GYX9"/>
<keyword evidence="5 18" id="KW-0479">Metal-binding</keyword>
<sequence>MEKQHLFIAAGVIRNPEGEIFIAQRPAGSHMGGYWEFPGGKLEEGESPEQALVRELDEELGIIATPGEQLQIAEHEFPERLITIYFFLVEEWQNTPYGREGQASRWVKQQDLIADEFPPANRGIVALLTK</sequence>
<dbReference type="CDD" id="cd03425">
    <property type="entry name" value="NUDIX_MutT_NudA_like"/>
    <property type="match status" value="1"/>
</dbReference>
<comment type="caution">
    <text evidence="20">The sequence shown here is derived from an EMBL/GenBank/DDBJ whole genome shotgun (WGS) entry which is preliminary data.</text>
</comment>
<keyword evidence="8 18" id="KW-0460">Magnesium</keyword>
<comment type="catalytic activity">
    <reaction evidence="11">
        <text>8-oxo-GTP + H2O = 8-oxo-GMP + diphosphate + H(+)</text>
        <dbReference type="Rhea" id="RHEA:67616"/>
        <dbReference type="ChEBI" id="CHEBI:15377"/>
        <dbReference type="ChEBI" id="CHEBI:15378"/>
        <dbReference type="ChEBI" id="CHEBI:33019"/>
        <dbReference type="ChEBI" id="CHEBI:143553"/>
        <dbReference type="ChEBI" id="CHEBI:145694"/>
    </reaction>
</comment>
<evidence type="ECO:0000256" key="13">
    <source>
        <dbReference type="ARBA" id="ARBA00040794"/>
    </source>
</evidence>
<dbReference type="GO" id="GO:0035539">
    <property type="term" value="F:8-oxo-7,8-dihydrodeoxyguanosine triphosphate pyrophosphatase activity"/>
    <property type="evidence" value="ECO:0007669"/>
    <property type="project" value="UniProtKB-EC"/>
</dbReference>
<evidence type="ECO:0000256" key="11">
    <source>
        <dbReference type="ARBA" id="ARBA00036904"/>
    </source>
</evidence>
<dbReference type="NCBIfam" id="TIGR00586">
    <property type="entry name" value="mutt"/>
    <property type="match status" value="1"/>
</dbReference>
<dbReference type="InterPro" id="IPR020084">
    <property type="entry name" value="NUDIX_hydrolase_CS"/>
</dbReference>
<dbReference type="Pfam" id="PF14815">
    <property type="entry name" value="NUDIX_4"/>
    <property type="match status" value="1"/>
</dbReference>
<dbReference type="InterPro" id="IPR029119">
    <property type="entry name" value="MutY_C"/>
</dbReference>
<keyword evidence="6" id="KW-0227">DNA damage</keyword>
<evidence type="ECO:0000256" key="10">
    <source>
        <dbReference type="ARBA" id="ARBA00035861"/>
    </source>
</evidence>
<organism evidence="20 21">
    <name type="scientific">Morganella psychrotolerans</name>
    <dbReference type="NCBI Taxonomy" id="368603"/>
    <lineage>
        <taxon>Bacteria</taxon>
        <taxon>Pseudomonadati</taxon>
        <taxon>Pseudomonadota</taxon>
        <taxon>Gammaproteobacteria</taxon>
        <taxon>Enterobacterales</taxon>
        <taxon>Morganellaceae</taxon>
        <taxon>Morganella</taxon>
    </lineage>
</organism>
<evidence type="ECO:0000256" key="7">
    <source>
        <dbReference type="ARBA" id="ARBA00022801"/>
    </source>
</evidence>
<comment type="similarity">
    <text evidence="2">Belongs to the Nudix hydrolase family.</text>
</comment>
<feature type="binding site" evidence="17">
    <location>
        <position position="30"/>
    </location>
    <ligand>
        <name>8-oxo-dGTP</name>
        <dbReference type="ChEBI" id="CHEBI:77896"/>
    </ligand>
</feature>
<dbReference type="EMBL" id="LZEX01000046">
    <property type="protein sequence ID" value="OBU02034.1"/>
    <property type="molecule type" value="Genomic_DNA"/>
</dbReference>
<comment type="catalytic activity">
    <reaction evidence="10">
        <text>8-oxo-dGTP + H2O = 8-oxo-dGMP + diphosphate + H(+)</text>
        <dbReference type="Rhea" id="RHEA:31575"/>
        <dbReference type="ChEBI" id="CHEBI:15377"/>
        <dbReference type="ChEBI" id="CHEBI:15378"/>
        <dbReference type="ChEBI" id="CHEBI:33019"/>
        <dbReference type="ChEBI" id="CHEBI:63224"/>
        <dbReference type="ChEBI" id="CHEBI:77896"/>
        <dbReference type="EC" id="3.6.1.55"/>
    </reaction>
</comment>
<evidence type="ECO:0000256" key="15">
    <source>
        <dbReference type="ARBA" id="ARBA00041979"/>
    </source>
</evidence>
<keyword evidence="3" id="KW-0515">Mutator protein</keyword>
<name>A0A1B8GYX9_9GAMM</name>
<dbReference type="InterPro" id="IPR003561">
    <property type="entry name" value="Mutator_MutT"/>
</dbReference>
<dbReference type="InterPro" id="IPR015797">
    <property type="entry name" value="NUDIX_hydrolase-like_dom_sf"/>
</dbReference>
<evidence type="ECO:0000256" key="4">
    <source>
        <dbReference type="ARBA" id="ARBA00022705"/>
    </source>
</evidence>
<dbReference type="PRINTS" id="PR00502">
    <property type="entry name" value="NUDIXFAMILY"/>
</dbReference>
<evidence type="ECO:0000256" key="3">
    <source>
        <dbReference type="ARBA" id="ARBA00022457"/>
    </source>
</evidence>
<dbReference type="EC" id="3.6.1.55" evidence="12"/>
<accession>A0A1B8GYX9</accession>
<dbReference type="FunFam" id="3.90.79.10:FF:000014">
    <property type="entry name" value="8-oxo-dGTP diphosphatase MutT"/>
    <property type="match status" value="1"/>
</dbReference>
<evidence type="ECO:0000256" key="14">
    <source>
        <dbReference type="ARBA" id="ARBA00041592"/>
    </source>
</evidence>
<evidence type="ECO:0000256" key="8">
    <source>
        <dbReference type="ARBA" id="ARBA00022842"/>
    </source>
</evidence>
<dbReference type="GO" id="GO:0006281">
    <property type="term" value="P:DNA repair"/>
    <property type="evidence" value="ECO:0007669"/>
    <property type="project" value="UniProtKB-KW"/>
</dbReference>
<evidence type="ECO:0000259" key="19">
    <source>
        <dbReference type="PROSITE" id="PS51462"/>
    </source>
</evidence>
<proteinExistence type="inferred from homology"/>
<protein>
    <recommendedName>
        <fullName evidence="13">8-oxo-dGTP diphosphatase</fullName>
        <ecNumber evidence="12">3.6.1.55</ecNumber>
    </recommendedName>
    <alternativeName>
        <fullName evidence="16">7,8-dihydro-8-oxoguanine-triphosphatase</fullName>
    </alternativeName>
    <alternativeName>
        <fullName evidence="15">Mutator protein MutT</fullName>
    </alternativeName>
    <alternativeName>
        <fullName evidence="14">dGTP pyrophosphohydrolase</fullName>
    </alternativeName>
</protein>
<feature type="binding site" evidence="18">
    <location>
        <position position="59"/>
    </location>
    <ligand>
        <name>Mg(2+)</name>
        <dbReference type="ChEBI" id="CHEBI:18420"/>
    </ligand>
</feature>
<evidence type="ECO:0000256" key="18">
    <source>
        <dbReference type="PIRSR" id="PIRSR603561-2"/>
    </source>
</evidence>
<evidence type="ECO:0000313" key="21">
    <source>
        <dbReference type="Proteomes" id="UP000092247"/>
    </source>
</evidence>
<dbReference type="GO" id="GO:0044716">
    <property type="term" value="F:8-oxo-GDP phosphatase activity"/>
    <property type="evidence" value="ECO:0007669"/>
    <property type="project" value="TreeGrafter"/>
</dbReference>
<evidence type="ECO:0000256" key="17">
    <source>
        <dbReference type="PIRSR" id="PIRSR603561-1"/>
    </source>
</evidence>
<keyword evidence="4" id="KW-0235">DNA replication</keyword>
<dbReference type="PANTHER" id="PTHR47707:SF1">
    <property type="entry name" value="NUDIX HYDROLASE FAMILY PROTEIN"/>
    <property type="match status" value="1"/>
</dbReference>
<dbReference type="Proteomes" id="UP000092247">
    <property type="component" value="Unassembled WGS sequence"/>
</dbReference>
<dbReference type="PRINTS" id="PR01401">
    <property type="entry name" value="MUTATORMUTT"/>
</dbReference>
<dbReference type="GO" id="GO:0046872">
    <property type="term" value="F:metal ion binding"/>
    <property type="evidence" value="ECO:0007669"/>
    <property type="project" value="UniProtKB-KW"/>
</dbReference>
<dbReference type="PROSITE" id="PS00893">
    <property type="entry name" value="NUDIX_BOX"/>
    <property type="match status" value="1"/>
</dbReference>
<feature type="domain" description="Nudix hydrolase" evidence="19">
    <location>
        <begin position="3"/>
        <end position="130"/>
    </location>
</feature>
<dbReference type="InterPro" id="IPR020476">
    <property type="entry name" value="Nudix_hydrolase"/>
</dbReference>
<feature type="binding site" evidence="18">
    <location>
        <position position="39"/>
    </location>
    <ligand>
        <name>Mg(2+)</name>
        <dbReference type="ChEBI" id="CHEBI:18420"/>
    </ligand>
</feature>
<dbReference type="GO" id="GO:0008413">
    <property type="term" value="F:8-oxo-7,8-dihydroguanosine triphosphate pyrophosphatase activity"/>
    <property type="evidence" value="ECO:0007669"/>
    <property type="project" value="InterPro"/>
</dbReference>
<comment type="cofactor">
    <cofactor evidence="1 18">
        <name>Mg(2+)</name>
        <dbReference type="ChEBI" id="CHEBI:18420"/>
    </cofactor>
</comment>
<dbReference type="STRING" id="368603.AYY16_00275"/>
<feature type="binding site" evidence="17">
    <location>
        <position position="25"/>
    </location>
    <ligand>
        <name>8-oxo-dGTP</name>
        <dbReference type="ChEBI" id="CHEBI:77896"/>
    </ligand>
</feature>
<evidence type="ECO:0000313" key="20">
    <source>
        <dbReference type="EMBL" id="OBU02034.1"/>
    </source>
</evidence>
<dbReference type="InterPro" id="IPR000086">
    <property type="entry name" value="NUDIX_hydrolase_dom"/>
</dbReference>
<feature type="binding site" evidence="17">
    <location>
        <begin position="36"/>
        <end position="39"/>
    </location>
    <ligand>
        <name>8-oxo-dGTP</name>
        <dbReference type="ChEBI" id="CHEBI:77896"/>
    </ligand>
</feature>
<feature type="binding site" evidence="17">
    <location>
        <position position="121"/>
    </location>
    <ligand>
        <name>8-oxo-dGTP</name>
        <dbReference type="ChEBI" id="CHEBI:77896"/>
    </ligand>
</feature>
<dbReference type="PROSITE" id="PS51462">
    <property type="entry name" value="NUDIX"/>
    <property type="match status" value="1"/>
</dbReference>
<evidence type="ECO:0000256" key="6">
    <source>
        <dbReference type="ARBA" id="ARBA00022763"/>
    </source>
</evidence>
<dbReference type="SUPFAM" id="SSF55811">
    <property type="entry name" value="Nudix"/>
    <property type="match status" value="1"/>
</dbReference>
<evidence type="ECO:0000256" key="5">
    <source>
        <dbReference type="ARBA" id="ARBA00022723"/>
    </source>
</evidence>
<evidence type="ECO:0000256" key="2">
    <source>
        <dbReference type="ARBA" id="ARBA00005582"/>
    </source>
</evidence>
<reference evidence="20 21" key="1">
    <citation type="submission" date="2016-06" db="EMBL/GenBank/DDBJ databases">
        <authorList>
            <person name="Kjaerup R.B."/>
            <person name="Dalgaard T.S."/>
            <person name="Juul-Madsen H.R."/>
        </authorList>
    </citation>
    <scope>NUCLEOTIDE SEQUENCE [LARGE SCALE GENOMIC DNA]</scope>
    <source>
        <strain evidence="20 21">GCSL-Mp3</strain>
    </source>
</reference>
<evidence type="ECO:0000256" key="16">
    <source>
        <dbReference type="ARBA" id="ARBA00042798"/>
    </source>
</evidence>
<dbReference type="RefSeq" id="WP_067426932.1">
    <property type="nucleotide sequence ID" value="NZ_CBCPID010000006.1"/>
</dbReference>
<evidence type="ECO:0000256" key="12">
    <source>
        <dbReference type="ARBA" id="ARBA00038905"/>
    </source>
</evidence>
<keyword evidence="9" id="KW-0234">DNA repair</keyword>
<dbReference type="Gene3D" id="3.90.79.10">
    <property type="entry name" value="Nucleoside Triphosphate Pyrophosphohydrolase"/>
    <property type="match status" value="1"/>
</dbReference>